<accession>A0A5C0UJF9</accession>
<reference evidence="1 2" key="1">
    <citation type="submission" date="2019-08" db="EMBL/GenBank/DDBJ databases">
        <title>Highly reduced genomes of protist endosymbionts show evolutionary convergence.</title>
        <authorList>
            <person name="George E."/>
            <person name="Husnik F."/>
            <person name="Tashyreva D."/>
            <person name="Prokopchuk G."/>
            <person name="Horak A."/>
            <person name="Kwong W.K."/>
            <person name="Lukes J."/>
            <person name="Keeling P.J."/>
        </authorList>
    </citation>
    <scope>NUCLEOTIDE SEQUENCE [LARGE SCALE GENOMIC DNA]</scope>
    <source>
        <strain evidence="1">1604HC</strain>
    </source>
</reference>
<dbReference type="RefSeq" id="WP_148972067.1">
    <property type="nucleotide sequence ID" value="NZ_CP043314.1"/>
</dbReference>
<keyword evidence="2" id="KW-1185">Reference proteome</keyword>
<proteinExistence type="predicted"/>
<protein>
    <submittedName>
        <fullName evidence="1">Uncharacterized protein</fullName>
    </submittedName>
</protein>
<evidence type="ECO:0000313" key="2">
    <source>
        <dbReference type="Proteomes" id="UP000324924"/>
    </source>
</evidence>
<dbReference type="Proteomes" id="UP000324924">
    <property type="component" value="Chromosome"/>
</dbReference>
<evidence type="ECO:0000313" key="1">
    <source>
        <dbReference type="EMBL" id="QEK38944.1"/>
    </source>
</evidence>
<dbReference type="EMBL" id="CP043314">
    <property type="protein sequence ID" value="QEK38944.1"/>
    <property type="molecule type" value="Genomic_DNA"/>
</dbReference>
<gene>
    <name evidence="1" type="ORF">FZC36_00630</name>
</gene>
<name>A0A5C0UJF9_9PROT</name>
<dbReference type="KEGG" id="nabu:FZC36_00630"/>
<sequence>MNFTMLVSILFLSFLSDIKAKPTNSLKKQAGFSEKEYKFIFNPKGHFHYLATKDMFIKFYLLKYEDFKDSFGLQNLYEFLSSSFDKSVAFFDFSKQENINHLAVIKDGNIVGYSAFVEKIKPSKKEKVPSTYLFLLQFVFSNDYVKERMFKEIAIKYGHAKKIVTFIRPVMKSSYNFIKSKKIVPLSTEEAKEFNLSKDMYQKLIFKPRIFKQQLESNKKSLF</sequence>
<organism evidence="1 2">
    <name type="scientific">Candidatus Nesciobacter abundans</name>
    <dbReference type="NCBI Taxonomy" id="2601668"/>
    <lineage>
        <taxon>Bacteria</taxon>
        <taxon>Pseudomonadati</taxon>
        <taxon>Pseudomonadota</taxon>
        <taxon>Alphaproteobacteria</taxon>
        <taxon>Holosporales</taxon>
        <taxon>Holosporaceae</taxon>
        <taxon>Candidatus Nesciobacter</taxon>
    </lineage>
</organism>
<dbReference type="AlphaFoldDB" id="A0A5C0UJF9"/>